<evidence type="ECO:0000256" key="10">
    <source>
        <dbReference type="ARBA" id="ARBA00023144"/>
    </source>
</evidence>
<evidence type="ECO:0000256" key="8">
    <source>
        <dbReference type="ARBA" id="ARBA00022723"/>
    </source>
</evidence>
<feature type="binding site" evidence="14">
    <location>
        <position position="82"/>
    </location>
    <ligand>
        <name>Zn(2+)</name>
        <dbReference type="ChEBI" id="CHEBI:29105"/>
    </ligand>
</feature>
<evidence type="ECO:0000256" key="12">
    <source>
        <dbReference type="NCBIfam" id="TIGR00209"/>
    </source>
</evidence>
<comment type="catalytic activity">
    <reaction evidence="1 15">
        <text>alpha-D-galactose 1-phosphate + UDP-alpha-D-glucose = alpha-D-glucose 1-phosphate + UDP-alpha-D-galactose</text>
        <dbReference type="Rhea" id="RHEA:13989"/>
        <dbReference type="ChEBI" id="CHEBI:58336"/>
        <dbReference type="ChEBI" id="CHEBI:58601"/>
        <dbReference type="ChEBI" id="CHEBI:58885"/>
        <dbReference type="ChEBI" id="CHEBI:66914"/>
        <dbReference type="EC" id="2.7.7.12"/>
    </reaction>
</comment>
<dbReference type="InterPro" id="IPR036265">
    <property type="entry name" value="HIT-like_sf"/>
</dbReference>
<dbReference type="SUPFAM" id="SSF54197">
    <property type="entry name" value="HIT-like"/>
    <property type="match status" value="2"/>
</dbReference>
<dbReference type="PANTHER" id="PTHR11943">
    <property type="entry name" value="GALACTOSE-1-PHOSPHATE URIDYLYLTRANSFERASE"/>
    <property type="match status" value="1"/>
</dbReference>
<evidence type="ECO:0000256" key="4">
    <source>
        <dbReference type="ARBA" id="ARBA00012384"/>
    </source>
</evidence>
<dbReference type="PROSITE" id="PS00117">
    <property type="entry name" value="GAL_P_UDP_TRANSF_I"/>
    <property type="match status" value="1"/>
</dbReference>
<feature type="active site" description="Tele-UMP-histidine intermediate" evidence="13">
    <location>
        <position position="194"/>
    </location>
</feature>
<dbReference type="EC" id="2.7.7.12" evidence="4 12"/>
<evidence type="ECO:0000259" key="16">
    <source>
        <dbReference type="Pfam" id="PF01087"/>
    </source>
</evidence>
<proteinExistence type="inferred from homology"/>
<evidence type="ECO:0000256" key="5">
    <source>
        <dbReference type="ARBA" id="ARBA00016340"/>
    </source>
</evidence>
<evidence type="ECO:0000256" key="1">
    <source>
        <dbReference type="ARBA" id="ARBA00001107"/>
    </source>
</evidence>
<dbReference type="InterPro" id="IPR019779">
    <property type="entry name" value="GalP_UDPtransf1_His-AS"/>
</dbReference>
<feature type="domain" description="Galactose-1-phosphate uridyl transferase N-terminal" evidence="16">
    <location>
        <begin position="48"/>
        <end position="204"/>
    </location>
</feature>
<evidence type="ECO:0000256" key="14">
    <source>
        <dbReference type="PIRSR" id="PIRSR000808-3"/>
    </source>
</evidence>
<keyword evidence="6 15" id="KW-0808">Transferase</keyword>
<dbReference type="NCBIfam" id="TIGR00209">
    <property type="entry name" value="galT_1"/>
    <property type="match status" value="1"/>
</dbReference>
<feature type="binding site" evidence="14">
    <location>
        <position position="79"/>
    </location>
    <ligand>
        <name>Zn(2+)</name>
        <dbReference type="ChEBI" id="CHEBI:29105"/>
    </ligand>
</feature>
<reference evidence="18 19" key="1">
    <citation type="submission" date="2015-09" db="EMBL/GenBank/DDBJ databases">
        <title>Draft genome sequence of Thermus scotoductus strain K1 isolated from a geothermal spring in Nagorno-Karabakh, Armenia.</title>
        <authorList>
            <person name="Saghatelyan A."/>
            <person name="Poghosyan L."/>
            <person name="Panosyan H."/>
            <person name="Birkeland N.-K."/>
        </authorList>
    </citation>
    <scope>NUCLEOTIDE SEQUENCE [LARGE SCALE GENOMIC DNA]</scope>
    <source>
        <strain evidence="18 19">K1</strain>
    </source>
</reference>
<dbReference type="InterPro" id="IPR005849">
    <property type="entry name" value="GalP_Utransf_N"/>
</dbReference>
<keyword evidence="8 14" id="KW-0479">Metal-binding</keyword>
<evidence type="ECO:0000313" key="19">
    <source>
        <dbReference type="Proteomes" id="UP000053099"/>
    </source>
</evidence>
<comment type="similarity">
    <text evidence="3 15">Belongs to the galactose-1-phosphate uridylyltransferase type 1 family.</text>
</comment>
<dbReference type="Pfam" id="PF02744">
    <property type="entry name" value="GalP_UDP_tr_C"/>
    <property type="match status" value="1"/>
</dbReference>
<evidence type="ECO:0000256" key="9">
    <source>
        <dbReference type="ARBA" id="ARBA00022833"/>
    </source>
</evidence>
<protein>
    <recommendedName>
        <fullName evidence="5 12">Galactose-1-phosphate uridylyltransferase</fullName>
        <ecNumber evidence="4 12">2.7.7.12</ecNumber>
    </recommendedName>
</protein>
<keyword evidence="9 14" id="KW-0862">Zinc</keyword>
<dbReference type="Pfam" id="PF01087">
    <property type="entry name" value="GalP_UDP_transf"/>
    <property type="match status" value="1"/>
</dbReference>
<dbReference type="GO" id="GO:0008270">
    <property type="term" value="F:zinc ion binding"/>
    <property type="evidence" value="ECO:0007669"/>
    <property type="project" value="InterPro"/>
</dbReference>
<evidence type="ECO:0000256" key="6">
    <source>
        <dbReference type="ARBA" id="ARBA00022679"/>
    </source>
</evidence>
<dbReference type="PIRSF" id="PIRSF000808">
    <property type="entry name" value="GalT"/>
    <property type="match status" value="1"/>
</dbReference>
<dbReference type="GO" id="GO:0008108">
    <property type="term" value="F:UDP-glucose:hexose-1-phosphate uridylyltransferase activity"/>
    <property type="evidence" value="ECO:0007669"/>
    <property type="project" value="UniProtKB-UniRule"/>
</dbReference>
<dbReference type="PATRIC" id="fig|37636.3.peg.247"/>
<dbReference type="GO" id="GO:0033499">
    <property type="term" value="P:galactose catabolic process via UDP-galactose, Leloir pathway"/>
    <property type="evidence" value="ECO:0007669"/>
    <property type="project" value="TreeGrafter"/>
</dbReference>
<comment type="cofactor">
    <cofactor evidence="14">
        <name>Zn(2+)</name>
        <dbReference type="ChEBI" id="CHEBI:29105"/>
    </cofactor>
    <text evidence="14">Binds 1 zinc ion per subunit.</text>
</comment>
<accession>A0A0N0IQV6</accession>
<feature type="domain" description="Galactose-1-phosphate uridyl transferase C-terminal" evidence="17">
    <location>
        <begin position="233"/>
        <end position="354"/>
    </location>
</feature>
<evidence type="ECO:0000256" key="13">
    <source>
        <dbReference type="PIRSR" id="PIRSR000808-1"/>
    </source>
</evidence>
<evidence type="ECO:0000256" key="15">
    <source>
        <dbReference type="RuleBase" id="RU000506"/>
    </source>
</evidence>
<gene>
    <name evidence="18" type="ORF">AN926_05945</name>
</gene>
<keyword evidence="7 15" id="KW-0548">Nucleotidyltransferase</keyword>
<dbReference type="GO" id="GO:0005737">
    <property type="term" value="C:cytoplasm"/>
    <property type="evidence" value="ECO:0007669"/>
    <property type="project" value="TreeGrafter"/>
</dbReference>
<dbReference type="PANTHER" id="PTHR11943:SF1">
    <property type="entry name" value="GALACTOSE-1-PHOSPHATE URIDYLYLTRANSFERASE"/>
    <property type="match status" value="1"/>
</dbReference>
<evidence type="ECO:0000313" key="18">
    <source>
        <dbReference type="EMBL" id="KPD32116.1"/>
    </source>
</evidence>
<keyword evidence="10 15" id="KW-0299">Galactose metabolism</keyword>
<comment type="pathway">
    <text evidence="2 15">Carbohydrate metabolism; galactose metabolism.</text>
</comment>
<organism evidence="18 19">
    <name type="scientific">Thermus scotoductus</name>
    <dbReference type="NCBI Taxonomy" id="37636"/>
    <lineage>
        <taxon>Bacteria</taxon>
        <taxon>Thermotogati</taxon>
        <taxon>Deinococcota</taxon>
        <taxon>Deinococci</taxon>
        <taxon>Thermales</taxon>
        <taxon>Thermaceae</taxon>
        <taxon>Thermus</taxon>
    </lineage>
</organism>
<evidence type="ECO:0000256" key="11">
    <source>
        <dbReference type="ARBA" id="ARBA00023277"/>
    </source>
</evidence>
<dbReference type="InterPro" id="IPR005850">
    <property type="entry name" value="GalP_Utransf_C"/>
</dbReference>
<sequence>MPSFYKHVHRKKDGRELILYGLHPLEVEVLPVAEEPSVPEEAGSISPSPHLRYHPLRGEWVVYAAHRQERTFLPPKEHCPLCPSQEGGFPTEIPFDRFRVAVFENRFPSLVPRPTPPPDGLPVPAERALGRCEVVVYTQAHVGSLATLTEEERLLLAWVWRDRYRALYALEGIRFVMPFENRGEAVGVTLHHPHGQIYAYPFVPPILERESQAFRERPVLLELFPHLEPYRVDQEEGFLAFVPPFARYPFEVWVAPLERHPGLWTFSEEEMAAFARLLGRVVARYDALFGEPFPYVMVFHAAPLGEEHTFHFHVEFYPPKRAKDKLKFLAGTEIGAGTFVVDALPEEAAKSLREAL</sequence>
<dbReference type="InterPro" id="IPR001937">
    <property type="entry name" value="GalP_UDPtransf1"/>
</dbReference>
<evidence type="ECO:0000256" key="3">
    <source>
        <dbReference type="ARBA" id="ARBA00010951"/>
    </source>
</evidence>
<keyword evidence="11 15" id="KW-0119">Carbohydrate metabolism</keyword>
<dbReference type="Proteomes" id="UP000053099">
    <property type="component" value="Unassembled WGS sequence"/>
</dbReference>
<dbReference type="EMBL" id="LJJR01000013">
    <property type="protein sequence ID" value="KPD32116.1"/>
    <property type="molecule type" value="Genomic_DNA"/>
</dbReference>
<evidence type="ECO:0000256" key="2">
    <source>
        <dbReference type="ARBA" id="ARBA00004947"/>
    </source>
</evidence>
<dbReference type="UniPathway" id="UPA00214"/>
<feature type="binding site" evidence="14">
    <location>
        <position position="192"/>
    </location>
    <ligand>
        <name>Zn(2+)</name>
        <dbReference type="ChEBI" id="CHEBI:29105"/>
    </ligand>
</feature>
<comment type="caution">
    <text evidence="18">The sequence shown here is derived from an EMBL/GenBank/DDBJ whole genome shotgun (WGS) entry which is preliminary data.</text>
</comment>
<evidence type="ECO:0000259" key="17">
    <source>
        <dbReference type="Pfam" id="PF02744"/>
    </source>
</evidence>
<dbReference type="Gene3D" id="3.30.428.10">
    <property type="entry name" value="HIT-like"/>
    <property type="match status" value="2"/>
</dbReference>
<evidence type="ECO:0000256" key="7">
    <source>
        <dbReference type="ARBA" id="ARBA00022695"/>
    </source>
</evidence>
<feature type="binding site" evidence="14">
    <location>
        <position position="141"/>
    </location>
    <ligand>
        <name>Zn(2+)</name>
        <dbReference type="ChEBI" id="CHEBI:29105"/>
    </ligand>
</feature>
<dbReference type="AlphaFoldDB" id="A0A0N0IQV6"/>
<name>A0A0N0IQV6_THESC</name>